<dbReference type="Proteomes" id="UP000266441">
    <property type="component" value="Unassembled WGS sequence"/>
</dbReference>
<accession>A0A399CX10</accession>
<evidence type="ECO:0000313" key="3">
    <source>
        <dbReference type="Proteomes" id="UP000266441"/>
    </source>
</evidence>
<organism evidence="2 3">
    <name type="scientific">Mariniphaga sediminis</name>
    <dbReference type="NCBI Taxonomy" id="1628158"/>
    <lineage>
        <taxon>Bacteria</taxon>
        <taxon>Pseudomonadati</taxon>
        <taxon>Bacteroidota</taxon>
        <taxon>Bacteroidia</taxon>
        <taxon>Marinilabiliales</taxon>
        <taxon>Prolixibacteraceae</taxon>
        <taxon>Mariniphaga</taxon>
    </lineage>
</organism>
<sequence>MWLNKISQRQPQRKHKGDEERIENMFLFSENTQCRILNVQYPNSSFLLGIGYWLLIIGNLFFFYEISKAEKNIWVGKTTLRFSVSSLRPLWLYKKVNHKESTKRMKRGLRFLPLFSEIFNVKYPTFKPEGIFGIASENKGI</sequence>
<feature type="transmembrane region" description="Helical" evidence="1">
    <location>
        <begin position="46"/>
        <end position="64"/>
    </location>
</feature>
<dbReference type="EMBL" id="QWET01000015">
    <property type="protein sequence ID" value="RIH63907.1"/>
    <property type="molecule type" value="Genomic_DNA"/>
</dbReference>
<comment type="caution">
    <text evidence="2">The sequence shown here is derived from an EMBL/GenBank/DDBJ whole genome shotgun (WGS) entry which is preliminary data.</text>
</comment>
<proteinExistence type="predicted"/>
<keyword evidence="3" id="KW-1185">Reference proteome</keyword>
<keyword evidence="1" id="KW-0472">Membrane</keyword>
<gene>
    <name evidence="2" type="ORF">D1164_17365</name>
</gene>
<keyword evidence="1" id="KW-0812">Transmembrane</keyword>
<protein>
    <submittedName>
        <fullName evidence="2">Uncharacterized protein</fullName>
    </submittedName>
</protein>
<name>A0A399CX10_9BACT</name>
<evidence type="ECO:0000313" key="2">
    <source>
        <dbReference type="EMBL" id="RIH63907.1"/>
    </source>
</evidence>
<keyword evidence="1" id="KW-1133">Transmembrane helix</keyword>
<evidence type="ECO:0000256" key="1">
    <source>
        <dbReference type="SAM" id="Phobius"/>
    </source>
</evidence>
<reference evidence="2 3" key="1">
    <citation type="journal article" date="2015" name="Int. J. Syst. Evol. Microbiol.">
        <title>Mariniphaga sediminis sp. nov., isolated from coastal sediment.</title>
        <authorList>
            <person name="Wang F.Q."/>
            <person name="Shen Q.Y."/>
            <person name="Chen G.J."/>
            <person name="Du Z.J."/>
        </authorList>
    </citation>
    <scope>NUCLEOTIDE SEQUENCE [LARGE SCALE GENOMIC DNA]</scope>
    <source>
        <strain evidence="2 3">SY21</strain>
    </source>
</reference>
<dbReference type="AlphaFoldDB" id="A0A399CX10"/>